<evidence type="ECO:0000259" key="8">
    <source>
        <dbReference type="PROSITE" id="PS50850"/>
    </source>
</evidence>
<sequence length="554" mass="61061">MQHQSPTNTDLERGSIKSEKCSSKGGFFAEVMYYNGVKLVPYSGNQAELTGENKDTTVHSYAMESSTSTTPRTSSPGPRVTTDTFEPVHPEYFLSIEEESEKHPYKWSKWKRGYVVLLYALTSFGTQISTSMFGQSIGDIGERFNISRPVAMLLTTVFMLGMALGPMFIAPVTEKYGRKVGILTPYTVSAVICLASYPVNSLPAVMVLRFFGGFFSSAPIISSGGALKDMFEPGVRAHILLGYAVLVASGPAFGPIIGGSVAQSLGDYTYIYLITGGYMMVTALISIVAIKESYRPRLEEIEAKKMSKQFPKTTFLTKHTITGKKLSMTKYLVTPYKLLFSHLMFWLSLYACLAFGIMYLGAACMPSITKNLFGWNTGKASLFNISQFVGILIGTVINIVINNLYSKHNKDVKNGLVEWHPEMRFSTMIMGGFLIAIGFLILWLAHNVGWYTVAIAQVCLGAGFFPIFQATLNYVIDIHGDWSASAVSAITFLRSIAAGVTPLISTFMLEELGLTKFSIIMFSISLATSVVPIIMYISWANLRKSNPYTLNYPQ</sequence>
<evidence type="ECO:0000256" key="3">
    <source>
        <dbReference type="ARBA" id="ARBA00022692"/>
    </source>
</evidence>
<feature type="transmembrane region" description="Helical" evidence="7">
    <location>
        <begin position="150"/>
        <end position="170"/>
    </location>
</feature>
<feature type="compositionally biased region" description="Basic and acidic residues" evidence="6">
    <location>
        <begin position="10"/>
        <end position="20"/>
    </location>
</feature>
<evidence type="ECO:0000256" key="7">
    <source>
        <dbReference type="SAM" id="Phobius"/>
    </source>
</evidence>
<dbReference type="PANTHER" id="PTHR23502">
    <property type="entry name" value="MAJOR FACILITATOR SUPERFAMILY"/>
    <property type="match status" value="1"/>
</dbReference>
<dbReference type="OrthoDB" id="5376138at2759"/>
<feature type="transmembrane region" description="Helical" evidence="7">
    <location>
        <begin position="338"/>
        <end position="362"/>
    </location>
</feature>
<evidence type="ECO:0000256" key="1">
    <source>
        <dbReference type="ARBA" id="ARBA00004141"/>
    </source>
</evidence>
<feature type="transmembrane region" description="Helical" evidence="7">
    <location>
        <begin position="484"/>
        <end position="505"/>
    </location>
</feature>
<feature type="domain" description="Major facilitator superfamily (MFS) profile" evidence="8">
    <location>
        <begin position="115"/>
        <end position="544"/>
    </location>
</feature>
<proteinExistence type="predicted"/>
<dbReference type="PROSITE" id="PS50850">
    <property type="entry name" value="MFS"/>
    <property type="match status" value="1"/>
</dbReference>
<evidence type="ECO:0000256" key="5">
    <source>
        <dbReference type="ARBA" id="ARBA00023136"/>
    </source>
</evidence>
<dbReference type="InterPro" id="IPR020846">
    <property type="entry name" value="MFS_dom"/>
</dbReference>
<feature type="transmembrane region" description="Helical" evidence="7">
    <location>
        <begin position="239"/>
        <end position="258"/>
    </location>
</feature>
<feature type="transmembrane region" description="Helical" evidence="7">
    <location>
        <begin position="270"/>
        <end position="290"/>
    </location>
</feature>
<gene>
    <name evidence="9" type="ORF">TRICI_005820</name>
</gene>
<evidence type="ECO:0000256" key="2">
    <source>
        <dbReference type="ARBA" id="ARBA00022448"/>
    </source>
</evidence>
<dbReference type="GO" id="GO:0005886">
    <property type="term" value="C:plasma membrane"/>
    <property type="evidence" value="ECO:0007669"/>
    <property type="project" value="TreeGrafter"/>
</dbReference>
<feature type="transmembrane region" description="Helical" evidence="7">
    <location>
        <begin position="382"/>
        <end position="405"/>
    </location>
</feature>
<dbReference type="InterPro" id="IPR011701">
    <property type="entry name" value="MFS"/>
</dbReference>
<feature type="region of interest" description="Disordered" evidence="6">
    <location>
        <begin position="1"/>
        <end position="20"/>
    </location>
</feature>
<comment type="subcellular location">
    <subcellularLocation>
        <location evidence="1">Membrane</location>
        <topology evidence="1">Multi-pass membrane protein</topology>
    </subcellularLocation>
</comment>
<keyword evidence="10" id="KW-1185">Reference proteome</keyword>
<feature type="transmembrane region" description="Helical" evidence="7">
    <location>
        <begin position="114"/>
        <end position="138"/>
    </location>
</feature>
<organism evidence="9 10">
    <name type="scientific">Trichomonascus ciferrii</name>
    <dbReference type="NCBI Taxonomy" id="44093"/>
    <lineage>
        <taxon>Eukaryota</taxon>
        <taxon>Fungi</taxon>
        <taxon>Dikarya</taxon>
        <taxon>Ascomycota</taxon>
        <taxon>Saccharomycotina</taxon>
        <taxon>Dipodascomycetes</taxon>
        <taxon>Dipodascales</taxon>
        <taxon>Trichomonascaceae</taxon>
        <taxon>Trichomonascus</taxon>
        <taxon>Trichomonascus ciferrii complex</taxon>
    </lineage>
</organism>
<dbReference type="AlphaFoldDB" id="A0A642UR94"/>
<evidence type="ECO:0000256" key="4">
    <source>
        <dbReference type="ARBA" id="ARBA00022989"/>
    </source>
</evidence>
<keyword evidence="2" id="KW-0813">Transport</keyword>
<comment type="caution">
    <text evidence="9">The sequence shown here is derived from an EMBL/GenBank/DDBJ whole genome shotgun (WGS) entry which is preliminary data.</text>
</comment>
<dbReference type="Proteomes" id="UP000761534">
    <property type="component" value="Unassembled WGS sequence"/>
</dbReference>
<dbReference type="SUPFAM" id="SSF103473">
    <property type="entry name" value="MFS general substrate transporter"/>
    <property type="match status" value="1"/>
</dbReference>
<keyword evidence="3 7" id="KW-0812">Transmembrane</keyword>
<dbReference type="VEuPathDB" id="FungiDB:TRICI_005820"/>
<accession>A0A642UR94</accession>
<feature type="transmembrane region" description="Helical" evidence="7">
    <location>
        <begin position="425"/>
        <end position="444"/>
    </location>
</feature>
<evidence type="ECO:0000256" key="6">
    <source>
        <dbReference type="SAM" id="MobiDB-lite"/>
    </source>
</evidence>
<feature type="transmembrane region" description="Helical" evidence="7">
    <location>
        <begin position="517"/>
        <end position="539"/>
    </location>
</feature>
<dbReference type="GO" id="GO:0022857">
    <property type="term" value="F:transmembrane transporter activity"/>
    <property type="evidence" value="ECO:0007669"/>
    <property type="project" value="InterPro"/>
</dbReference>
<keyword evidence="5 7" id="KW-0472">Membrane</keyword>
<protein>
    <recommendedName>
        <fullName evidence="8">Major facilitator superfamily (MFS) profile domain-containing protein</fullName>
    </recommendedName>
</protein>
<feature type="transmembrane region" description="Helical" evidence="7">
    <location>
        <begin position="206"/>
        <end position="227"/>
    </location>
</feature>
<dbReference type="PANTHER" id="PTHR23502:SF31">
    <property type="entry name" value="POLYAMINE TRANSPORTER 1"/>
    <property type="match status" value="1"/>
</dbReference>
<dbReference type="EMBL" id="SWFS01000456">
    <property type="protein sequence ID" value="KAA8902896.1"/>
    <property type="molecule type" value="Genomic_DNA"/>
</dbReference>
<evidence type="ECO:0000313" key="10">
    <source>
        <dbReference type="Proteomes" id="UP000761534"/>
    </source>
</evidence>
<dbReference type="InterPro" id="IPR036259">
    <property type="entry name" value="MFS_trans_sf"/>
</dbReference>
<feature type="transmembrane region" description="Helical" evidence="7">
    <location>
        <begin position="182"/>
        <end position="200"/>
    </location>
</feature>
<evidence type="ECO:0000313" key="9">
    <source>
        <dbReference type="EMBL" id="KAA8902896.1"/>
    </source>
</evidence>
<feature type="compositionally biased region" description="Low complexity" evidence="6">
    <location>
        <begin position="65"/>
        <end position="82"/>
    </location>
</feature>
<dbReference type="Gene3D" id="1.20.1250.20">
    <property type="entry name" value="MFS general substrate transporter like domains"/>
    <property type="match status" value="1"/>
</dbReference>
<feature type="region of interest" description="Disordered" evidence="6">
    <location>
        <begin position="61"/>
        <end position="82"/>
    </location>
</feature>
<dbReference type="Pfam" id="PF07690">
    <property type="entry name" value="MFS_1"/>
    <property type="match status" value="1"/>
</dbReference>
<name>A0A642UR94_9ASCO</name>
<keyword evidence="4 7" id="KW-1133">Transmembrane helix</keyword>
<feature type="transmembrane region" description="Helical" evidence="7">
    <location>
        <begin position="450"/>
        <end position="472"/>
    </location>
</feature>
<reference evidence="9" key="1">
    <citation type="journal article" date="2019" name="G3 (Bethesda)">
        <title>Genome Assemblies of Two Rare Opportunistic Yeast Pathogens: Diutina rugosa (syn. Candida rugosa) and Trichomonascus ciferrii (syn. Candida ciferrii).</title>
        <authorList>
            <person name="Mixao V."/>
            <person name="Saus E."/>
            <person name="Hansen A.P."/>
            <person name="Lass-Florl C."/>
            <person name="Gabaldon T."/>
        </authorList>
    </citation>
    <scope>NUCLEOTIDE SEQUENCE</scope>
    <source>
        <strain evidence="9">CBS 4856</strain>
    </source>
</reference>